<dbReference type="InterPro" id="IPR012347">
    <property type="entry name" value="Ferritin-like"/>
</dbReference>
<dbReference type="HOGENOM" id="CLU_104506_0_0_4"/>
<dbReference type="AlphaFoldDB" id="C6S730"/>
<feature type="binding site" evidence="11">
    <location>
        <position position="159"/>
    </location>
    <ligand>
        <name>Fe cation</name>
        <dbReference type="ChEBI" id="CHEBI:24875"/>
        <label>2</label>
    </ligand>
</feature>
<dbReference type="GO" id="GO:0020037">
    <property type="term" value="F:heme binding"/>
    <property type="evidence" value="ECO:0007669"/>
    <property type="project" value="TreeGrafter"/>
</dbReference>
<dbReference type="InterPro" id="IPR009078">
    <property type="entry name" value="Ferritin-like_SF"/>
</dbReference>
<dbReference type="GO" id="GO:0006826">
    <property type="term" value="P:iron ion transport"/>
    <property type="evidence" value="ECO:0007669"/>
    <property type="project" value="UniProtKB-KW"/>
</dbReference>
<accession>C6S730</accession>
<evidence type="ECO:0000259" key="12">
    <source>
        <dbReference type="PROSITE" id="PS50905"/>
    </source>
</evidence>
<keyword evidence="7 10" id="KW-0408">Iron</keyword>
<evidence type="ECO:0000313" key="14">
    <source>
        <dbReference type="Proteomes" id="UP000002054"/>
    </source>
</evidence>
<dbReference type="NCBIfam" id="TIGR00754">
    <property type="entry name" value="bfr"/>
    <property type="match status" value="1"/>
</dbReference>
<feature type="binding site" evidence="11">
    <location>
        <position position="86"/>
    </location>
    <ligand>
        <name>Fe cation</name>
        <dbReference type="ChEBI" id="CHEBI:24875"/>
        <label>1</label>
    </ligand>
</feature>
<dbReference type="GO" id="GO:0140315">
    <property type="term" value="F:iron ion sequestering activity"/>
    <property type="evidence" value="ECO:0007669"/>
    <property type="project" value="UniProtKB-ARBA"/>
</dbReference>
<dbReference type="InterPro" id="IPR009040">
    <property type="entry name" value="Ferritin-like_diiron"/>
</dbReference>
<evidence type="ECO:0000256" key="6">
    <source>
        <dbReference type="ARBA" id="ARBA00023002"/>
    </source>
</evidence>
<dbReference type="FunFam" id="1.20.1260.10:FF:000005">
    <property type="entry name" value="Bacterioferritin"/>
    <property type="match status" value="1"/>
</dbReference>
<evidence type="ECO:0000256" key="3">
    <source>
        <dbReference type="ARBA" id="ARBA00022448"/>
    </source>
</evidence>
<dbReference type="InterPro" id="IPR002024">
    <property type="entry name" value="Bacterioferritin"/>
</dbReference>
<feature type="binding site" evidence="11">
    <location>
        <position position="83"/>
    </location>
    <ligand>
        <name>Fe cation</name>
        <dbReference type="ChEBI" id="CHEBI:24875"/>
        <label>2</label>
    </ligand>
</feature>
<name>C6S730_NEIML</name>
<feature type="domain" description="Ferritin-like diiron" evidence="12">
    <location>
        <begin position="33"/>
        <end position="177"/>
    </location>
</feature>
<evidence type="ECO:0000256" key="1">
    <source>
        <dbReference type="ARBA" id="ARBA00008093"/>
    </source>
</evidence>
<dbReference type="Proteomes" id="UP000002054">
    <property type="component" value="Chromosome"/>
</dbReference>
<comment type="similarity">
    <text evidence="1 10">Belongs to the bacterioferritin family.</text>
</comment>
<feature type="binding site" evidence="11">
    <location>
        <position position="83"/>
    </location>
    <ligand>
        <name>Fe cation</name>
        <dbReference type="ChEBI" id="CHEBI:24875"/>
        <label>1</label>
    </ligand>
</feature>
<gene>
    <name evidence="13" type="primary">brfA</name>
    <name evidence="13" type="ordered locus">NMO_1021</name>
</gene>
<dbReference type="KEGG" id="nmi:NMO_1021"/>
<dbReference type="InterPro" id="IPR008331">
    <property type="entry name" value="Ferritin_DPS_dom"/>
</dbReference>
<evidence type="ECO:0000256" key="4">
    <source>
        <dbReference type="ARBA" id="ARBA00022496"/>
    </source>
</evidence>
<evidence type="ECO:0000256" key="11">
    <source>
        <dbReference type="PIRSR" id="PIRSR002560-1"/>
    </source>
</evidence>
<feature type="binding site" evidence="11">
    <location>
        <position position="82"/>
    </location>
    <ligand>
        <name>Fe cation</name>
        <dbReference type="ChEBI" id="CHEBI:24875"/>
        <label>3</label>
    </ligand>
</feature>
<feature type="binding site" evidence="11">
    <location>
        <position position="50"/>
    </location>
    <ligand>
        <name>Fe cation</name>
        <dbReference type="ChEBI" id="CHEBI:24875"/>
        <label>1</label>
    </ligand>
</feature>
<dbReference type="PANTHER" id="PTHR30295">
    <property type="entry name" value="BACTERIOFERRITIN"/>
    <property type="match status" value="1"/>
</dbReference>
<evidence type="ECO:0000256" key="2">
    <source>
        <dbReference type="ARBA" id="ARBA00022434"/>
    </source>
</evidence>
<feature type="binding site" evidence="11">
    <location>
        <position position="78"/>
    </location>
    <ligand>
        <name>Fe cation</name>
        <dbReference type="ChEBI" id="CHEBI:24875"/>
        <label>3</label>
    </ligand>
</feature>
<protein>
    <recommendedName>
        <fullName evidence="10">Bacterioferritin</fullName>
    </recommendedName>
</protein>
<comment type="catalytic activity">
    <reaction evidence="9">
        <text>Fe(2+)(in) = Fe(2+)(out)</text>
        <dbReference type="Rhea" id="RHEA:28486"/>
        <dbReference type="ChEBI" id="CHEBI:29033"/>
    </reaction>
</comment>
<evidence type="ECO:0000256" key="9">
    <source>
        <dbReference type="ARBA" id="ARBA00036243"/>
    </source>
</evidence>
<dbReference type="SUPFAM" id="SSF47240">
    <property type="entry name" value="Ferritin-like"/>
    <property type="match status" value="1"/>
</dbReference>
<keyword evidence="4" id="KW-0410">Iron transport</keyword>
<keyword evidence="2 10" id="KW-0409">Iron storage</keyword>
<reference evidence="13 14" key="1">
    <citation type="journal article" date="2008" name="Proc. Natl. Acad. Sci. U.S.A.">
        <title>Whole-genome comparison of disease and carriage strains provides insights into virulence evolution in Neisseria meningitidis.</title>
        <authorList>
            <person name="Schoen C."/>
            <person name="Blom J."/>
            <person name="Claus H."/>
            <person name="Schramm-Glueck A."/>
            <person name="Brandt P."/>
            <person name="Mueller T."/>
            <person name="Goesmann A."/>
            <person name="Joseph B."/>
            <person name="Konietzny S."/>
            <person name="Kurzai O."/>
            <person name="Schmitt C."/>
            <person name="Friedrich T."/>
            <person name="Linke B."/>
            <person name="Vogel U."/>
            <person name="Frosch M."/>
        </authorList>
    </citation>
    <scope>NUCLEOTIDE SEQUENCE [LARGE SCALE GENOMIC DNA]</scope>
    <source>
        <strain evidence="14">alpha14</strain>
    </source>
</reference>
<dbReference type="GO" id="GO:0008199">
    <property type="term" value="F:ferric iron binding"/>
    <property type="evidence" value="ECO:0007669"/>
    <property type="project" value="InterPro"/>
</dbReference>
<dbReference type="PROSITE" id="PS50905">
    <property type="entry name" value="FERRITIN_LIKE"/>
    <property type="match status" value="1"/>
</dbReference>
<evidence type="ECO:0000256" key="8">
    <source>
        <dbReference type="ARBA" id="ARBA00023065"/>
    </source>
</evidence>
<keyword evidence="5 10" id="KW-0479">Metal-binding</keyword>
<dbReference type="Pfam" id="PF00210">
    <property type="entry name" value="Ferritin"/>
    <property type="match status" value="1"/>
</dbReference>
<evidence type="ECO:0000256" key="7">
    <source>
        <dbReference type="ARBA" id="ARBA00023004"/>
    </source>
</evidence>
<dbReference type="GO" id="GO:0006879">
    <property type="term" value="P:intracellular iron ion homeostasis"/>
    <property type="evidence" value="ECO:0007669"/>
    <property type="project" value="UniProtKB-KW"/>
</dbReference>
<organism evidence="13 14">
    <name type="scientific">Neisseria meningitidis (strain alpha14)</name>
    <dbReference type="NCBI Taxonomy" id="662598"/>
    <lineage>
        <taxon>Bacteria</taxon>
        <taxon>Pseudomonadati</taxon>
        <taxon>Pseudomonadota</taxon>
        <taxon>Betaproteobacteria</taxon>
        <taxon>Neisseriales</taxon>
        <taxon>Neisseriaceae</taxon>
        <taxon>Neisseria</taxon>
    </lineage>
</organism>
<sequence>MPTAFAYNARIPNSDTDAVQTYRKPSYGKRDIMQGNQAVVDYMNELLSGELAARDQYFIHSRLYSEWGYTKLFERLNHEMEEETTHAEDFIRRILMLGGTPKMARAELNIGTDVVSCLKADLQTEYEVRDALKKGIKLCEEAQDYVTRDLMVAQLKDTEEDHAHWLEQQLRLIELIGEGNYYQSQL</sequence>
<evidence type="ECO:0000256" key="5">
    <source>
        <dbReference type="ARBA" id="ARBA00022723"/>
    </source>
</evidence>
<dbReference type="PANTHER" id="PTHR30295:SF9">
    <property type="entry name" value="BACTERIOFERRITIN"/>
    <property type="match status" value="1"/>
</dbReference>
<dbReference type="GO" id="GO:0004322">
    <property type="term" value="F:ferroxidase activity"/>
    <property type="evidence" value="ECO:0007669"/>
    <property type="project" value="UniProtKB-ARBA"/>
</dbReference>
<dbReference type="PIRSF" id="PIRSF002560">
    <property type="entry name" value="Bacterioferritin"/>
    <property type="match status" value="1"/>
</dbReference>
<dbReference type="CDD" id="cd00907">
    <property type="entry name" value="Bacterioferritin"/>
    <property type="match status" value="1"/>
</dbReference>
<proteinExistence type="inferred from homology"/>
<keyword evidence="6" id="KW-0560">Oxidoreductase</keyword>
<dbReference type="Gene3D" id="1.20.1260.10">
    <property type="match status" value="1"/>
</dbReference>
<feature type="binding site" evidence="11">
    <location>
        <position position="159"/>
    </location>
    <ligand>
        <name>Fe cation</name>
        <dbReference type="ChEBI" id="CHEBI:24875"/>
        <label>1</label>
    </ligand>
</feature>
<evidence type="ECO:0000313" key="13">
    <source>
        <dbReference type="EMBL" id="CBA05949.1"/>
    </source>
</evidence>
<dbReference type="EMBL" id="AM889136">
    <property type="protein sequence ID" value="CBA05949.1"/>
    <property type="molecule type" value="Genomic_DNA"/>
</dbReference>
<dbReference type="PRINTS" id="PR00601">
    <property type="entry name" value="BACFERRITIN"/>
</dbReference>
<dbReference type="GO" id="GO:0005829">
    <property type="term" value="C:cytosol"/>
    <property type="evidence" value="ECO:0007669"/>
    <property type="project" value="TreeGrafter"/>
</dbReference>
<evidence type="ECO:0000256" key="10">
    <source>
        <dbReference type="PIRNR" id="PIRNR002560"/>
    </source>
</evidence>
<keyword evidence="8" id="KW-0406">Ion transport</keyword>
<feature type="binding site" evidence="11">
    <location>
        <position position="125"/>
    </location>
    <ligand>
        <name>Fe cation</name>
        <dbReference type="ChEBI" id="CHEBI:24875"/>
        <label>2</label>
    </ligand>
</feature>
<feature type="binding site" evidence="11">
    <location>
        <position position="162"/>
    </location>
    <ligand>
        <name>Fe cation</name>
        <dbReference type="ChEBI" id="CHEBI:24875"/>
        <label>2</label>
    </ligand>
</feature>
<keyword evidence="3" id="KW-0813">Transport</keyword>